<dbReference type="Proteomes" id="UP000193100">
    <property type="component" value="Chromosome"/>
</dbReference>
<organism evidence="4 5">
    <name type="scientific">Marinobacter salarius</name>
    <dbReference type="NCBI Taxonomy" id="1420917"/>
    <lineage>
        <taxon>Bacteria</taxon>
        <taxon>Pseudomonadati</taxon>
        <taxon>Pseudomonadota</taxon>
        <taxon>Gammaproteobacteria</taxon>
        <taxon>Pseudomonadales</taxon>
        <taxon>Marinobacteraceae</taxon>
        <taxon>Marinobacter</taxon>
    </lineage>
</organism>
<dbReference type="InterPro" id="IPR000989">
    <property type="entry name" value="Rep"/>
</dbReference>
<evidence type="ECO:0000313" key="5">
    <source>
        <dbReference type="Proteomes" id="UP000193100"/>
    </source>
</evidence>
<reference evidence="4 5" key="1">
    <citation type="submission" date="2017-04" db="EMBL/GenBank/DDBJ databases">
        <title>Genome Sequence of Marinobacter salarius strain SMR5 Isolated from a culture of the Diatom Skeletonema marinoi.</title>
        <authorList>
            <person name="Topel M."/>
            <person name="Pinder M.I.M."/>
            <person name="Johansson O.N."/>
            <person name="Kourtchenko O."/>
            <person name="Godhe A."/>
            <person name="Clarke A.K."/>
        </authorList>
    </citation>
    <scope>NUCLEOTIDE SEQUENCE [LARGE SCALE GENOMIC DNA]</scope>
    <source>
        <strain evidence="4 5">SMR5</strain>
    </source>
</reference>
<sequence length="303" mass="35414">MNNHHHEGTTLEYLSRLKLSAQEVAGHFLADSNTLRDGMKILECANRFRTYSDEAYGTFFDTWYCKHRSCPICQWRKSLRYCSRVHRTLDQNPFLLQDKWIYLTLTVRNCDVNDLRATIEHMNQAFRRLMNRDFWKRHVRGGIRFVEVTESFFGGGNLNYISTHPHFHCLLRVSPSMHGGVNYISEMQWAEEWQQALQVHYLPIVNSRRLAGEDQHLRNKIISATRYSMKPRVNPPARSWFLAAAKQMRGLRLVEPFGDIRALFANLDDEASPGSTEGRNEIRQGHNPTVHVWDDSIGSYRSE</sequence>
<feature type="region of interest" description="Disordered" evidence="3">
    <location>
        <begin position="269"/>
        <end position="289"/>
    </location>
</feature>
<comment type="similarity">
    <text evidence="1">Belongs to the Gram-positive plasmids replication protein type 1 family.</text>
</comment>
<dbReference type="GeneID" id="77256647"/>
<keyword evidence="2" id="KW-0235">DNA replication</keyword>
<name>A0A1W6KBH6_9GAMM</name>
<evidence type="ECO:0000256" key="1">
    <source>
        <dbReference type="ARBA" id="ARBA00008909"/>
    </source>
</evidence>
<dbReference type="EMBL" id="CP020931">
    <property type="protein sequence ID" value="ARM84763.1"/>
    <property type="molecule type" value="Genomic_DNA"/>
</dbReference>
<proteinExistence type="inferred from homology"/>
<evidence type="ECO:0000256" key="3">
    <source>
        <dbReference type="SAM" id="MobiDB-lite"/>
    </source>
</evidence>
<dbReference type="GO" id="GO:0003677">
    <property type="term" value="F:DNA binding"/>
    <property type="evidence" value="ECO:0007669"/>
    <property type="project" value="InterPro"/>
</dbReference>
<dbReference type="RefSeq" id="WP_157665616.1">
    <property type="nucleotide sequence ID" value="NZ_CP020931.1"/>
</dbReference>
<dbReference type="AlphaFoldDB" id="A0A1W6KBH6"/>
<dbReference type="Pfam" id="PF01446">
    <property type="entry name" value="Rep_1"/>
    <property type="match status" value="1"/>
</dbReference>
<dbReference type="GO" id="GO:0006260">
    <property type="term" value="P:DNA replication"/>
    <property type="evidence" value="ECO:0007669"/>
    <property type="project" value="UniProtKB-KW"/>
</dbReference>
<evidence type="ECO:0000256" key="2">
    <source>
        <dbReference type="ARBA" id="ARBA00022705"/>
    </source>
</evidence>
<protein>
    <submittedName>
        <fullName evidence="4">Replication protein</fullName>
    </submittedName>
</protein>
<evidence type="ECO:0000313" key="4">
    <source>
        <dbReference type="EMBL" id="ARM84763.1"/>
    </source>
</evidence>
<accession>A0A1W6KBH6</accession>
<gene>
    <name evidence="4" type="ORF">MARSALSMR5_02712</name>
</gene>